<dbReference type="InterPro" id="IPR002182">
    <property type="entry name" value="NB-ARC"/>
</dbReference>
<protein>
    <submittedName>
        <fullName evidence="7">Uncharacterized protein</fullName>
    </submittedName>
</protein>
<evidence type="ECO:0000256" key="3">
    <source>
        <dbReference type="ARBA" id="ARBA00022821"/>
    </source>
</evidence>
<proteinExistence type="predicted"/>
<evidence type="ECO:0000256" key="4">
    <source>
        <dbReference type="ARBA" id="ARBA00022840"/>
    </source>
</evidence>
<comment type="caution">
    <text evidence="7">The sequence shown here is derived from an EMBL/GenBank/DDBJ whole genome shotgun (WGS) entry which is preliminary data.</text>
</comment>
<evidence type="ECO:0000313" key="7">
    <source>
        <dbReference type="EMBL" id="MED6207936.1"/>
    </source>
</evidence>
<keyword evidence="2" id="KW-0547">Nucleotide-binding</keyword>
<evidence type="ECO:0000259" key="5">
    <source>
        <dbReference type="Pfam" id="PF00931"/>
    </source>
</evidence>
<organism evidence="7 8">
    <name type="scientific">Stylosanthes scabra</name>
    <dbReference type="NCBI Taxonomy" id="79078"/>
    <lineage>
        <taxon>Eukaryota</taxon>
        <taxon>Viridiplantae</taxon>
        <taxon>Streptophyta</taxon>
        <taxon>Embryophyta</taxon>
        <taxon>Tracheophyta</taxon>
        <taxon>Spermatophyta</taxon>
        <taxon>Magnoliopsida</taxon>
        <taxon>eudicotyledons</taxon>
        <taxon>Gunneridae</taxon>
        <taxon>Pentapetalae</taxon>
        <taxon>rosids</taxon>
        <taxon>fabids</taxon>
        <taxon>Fabales</taxon>
        <taxon>Fabaceae</taxon>
        <taxon>Papilionoideae</taxon>
        <taxon>50 kb inversion clade</taxon>
        <taxon>dalbergioids sensu lato</taxon>
        <taxon>Dalbergieae</taxon>
        <taxon>Pterocarpus clade</taxon>
        <taxon>Stylosanthes</taxon>
    </lineage>
</organism>
<dbReference type="Gene3D" id="3.40.50.300">
    <property type="entry name" value="P-loop containing nucleotide triphosphate hydrolases"/>
    <property type="match status" value="1"/>
</dbReference>
<dbReference type="InterPro" id="IPR041118">
    <property type="entry name" value="Rx_N"/>
</dbReference>
<reference evidence="7 8" key="1">
    <citation type="journal article" date="2023" name="Plants (Basel)">
        <title>Bridging the Gap: Combining Genomics and Transcriptomics Approaches to Understand Stylosanthes scabra, an Orphan Legume from the Brazilian Caatinga.</title>
        <authorList>
            <person name="Ferreira-Neto J.R.C."/>
            <person name="da Silva M.D."/>
            <person name="Binneck E."/>
            <person name="de Melo N.F."/>
            <person name="da Silva R.H."/>
            <person name="de Melo A.L.T.M."/>
            <person name="Pandolfi V."/>
            <person name="Bustamante F.O."/>
            <person name="Brasileiro-Vidal A.C."/>
            <person name="Benko-Iseppon A.M."/>
        </authorList>
    </citation>
    <scope>NUCLEOTIDE SEQUENCE [LARGE SCALE GENOMIC DNA]</scope>
    <source>
        <tissue evidence="7">Leaves</tissue>
    </source>
</reference>
<dbReference type="Pfam" id="PF18052">
    <property type="entry name" value="Rx_N"/>
    <property type="match status" value="1"/>
</dbReference>
<dbReference type="Pfam" id="PF00931">
    <property type="entry name" value="NB-ARC"/>
    <property type="match status" value="1"/>
</dbReference>
<feature type="domain" description="Disease resistance N-terminal" evidence="6">
    <location>
        <begin position="14"/>
        <end position="99"/>
    </location>
</feature>
<dbReference type="InterPro" id="IPR027417">
    <property type="entry name" value="P-loop_NTPase"/>
</dbReference>
<dbReference type="PANTHER" id="PTHR36766:SF51">
    <property type="entry name" value="DISEASE RESISTANCE RPP13-LIKE PROTEIN 1"/>
    <property type="match status" value="1"/>
</dbReference>
<dbReference type="SUPFAM" id="SSF52540">
    <property type="entry name" value="P-loop containing nucleoside triphosphate hydrolases"/>
    <property type="match status" value="1"/>
</dbReference>
<dbReference type="PRINTS" id="PR00364">
    <property type="entry name" value="DISEASERSIST"/>
</dbReference>
<keyword evidence="8" id="KW-1185">Reference proteome</keyword>
<dbReference type="Gene3D" id="1.20.5.4130">
    <property type="match status" value="1"/>
</dbReference>
<accession>A0ABU6YDG7</accession>
<dbReference type="EMBL" id="JASCZI010241871">
    <property type="protein sequence ID" value="MED6207936.1"/>
    <property type="molecule type" value="Genomic_DNA"/>
</dbReference>
<feature type="domain" description="NB-ARC" evidence="5">
    <location>
        <begin position="168"/>
        <end position="339"/>
    </location>
</feature>
<evidence type="ECO:0000256" key="1">
    <source>
        <dbReference type="ARBA" id="ARBA00022737"/>
    </source>
</evidence>
<gene>
    <name evidence="7" type="ORF">PIB30_040180</name>
</gene>
<keyword evidence="3" id="KW-0611">Plant defense</keyword>
<dbReference type="Proteomes" id="UP001341840">
    <property type="component" value="Unassembled WGS sequence"/>
</dbReference>
<evidence type="ECO:0000313" key="8">
    <source>
        <dbReference type="Proteomes" id="UP001341840"/>
    </source>
</evidence>
<evidence type="ECO:0000256" key="2">
    <source>
        <dbReference type="ARBA" id="ARBA00022741"/>
    </source>
</evidence>
<sequence>MAAKFYGGAYLSSFVDALLEKLTSLLEDHDDSSFLERNKLLKRLEKSVCDVGAVLDDAEQKQFTVKKVKNWLVDLQHALYLADDLLDELSTEAATASQRDPGNSSSWSRLVDSYIEDSVGIEKVVATLESVVAQTNNLRLEESAKVDMSSWRTPSTSLVVSSDIFGRDKDKEKIIKFLLDDTCHAESPFTVIPIMGLGGIGKTTLAQLVYNDARVVENFDTRIWVCVAENSDPVHVTRTIIGAIDCCSCSMDNFDVLQTNLKNKLIGKTFLIVLDDVWHGRQDTWEDLLKPFQYGNNGSKILLTTRSEKVASMFVATSQHYQLNLLSDEDCWSGFEAFVYF</sequence>
<dbReference type="PANTHER" id="PTHR36766">
    <property type="entry name" value="PLANT BROAD-SPECTRUM MILDEW RESISTANCE PROTEIN RPW8"/>
    <property type="match status" value="1"/>
</dbReference>
<name>A0ABU6YDG7_9FABA</name>
<evidence type="ECO:0000259" key="6">
    <source>
        <dbReference type="Pfam" id="PF18052"/>
    </source>
</evidence>
<keyword evidence="4" id="KW-0067">ATP-binding</keyword>
<keyword evidence="1" id="KW-0677">Repeat</keyword>